<reference evidence="7" key="1">
    <citation type="submission" date="2021-01" db="EMBL/GenBank/DDBJ databases">
        <authorList>
            <person name="Corre E."/>
            <person name="Pelletier E."/>
            <person name="Niang G."/>
            <person name="Scheremetjew M."/>
            <person name="Finn R."/>
            <person name="Kale V."/>
            <person name="Holt S."/>
            <person name="Cochrane G."/>
            <person name="Meng A."/>
            <person name="Brown T."/>
            <person name="Cohen L."/>
        </authorList>
    </citation>
    <scope>NUCLEOTIDE SEQUENCE</scope>
    <source>
        <strain evidence="7">CCMP1413</strain>
    </source>
</reference>
<protein>
    <recommendedName>
        <fullName evidence="5">Peptidyl-prolyl cis-trans isomerase</fullName>
        <shortName evidence="5">PPIase</shortName>
        <ecNumber evidence="5">5.2.1.8</ecNumber>
    </recommendedName>
</protein>
<dbReference type="PROSITE" id="PS50072">
    <property type="entry name" value="CSA_PPIASE_2"/>
    <property type="match status" value="1"/>
</dbReference>
<keyword evidence="4 5" id="KW-0413">Isomerase</keyword>
<evidence type="ECO:0000259" key="6">
    <source>
        <dbReference type="PROSITE" id="PS50072"/>
    </source>
</evidence>
<evidence type="ECO:0000256" key="1">
    <source>
        <dbReference type="ARBA" id="ARBA00000971"/>
    </source>
</evidence>
<dbReference type="Pfam" id="PF00160">
    <property type="entry name" value="Pro_isomerase"/>
    <property type="match status" value="1"/>
</dbReference>
<dbReference type="GO" id="GO:0005737">
    <property type="term" value="C:cytoplasm"/>
    <property type="evidence" value="ECO:0007669"/>
    <property type="project" value="TreeGrafter"/>
</dbReference>
<dbReference type="PANTHER" id="PTHR11071:SF561">
    <property type="entry name" value="PEPTIDYL-PROLYL CIS-TRANS ISOMERASE D-RELATED"/>
    <property type="match status" value="1"/>
</dbReference>
<dbReference type="GO" id="GO:0003755">
    <property type="term" value="F:peptidyl-prolyl cis-trans isomerase activity"/>
    <property type="evidence" value="ECO:0007669"/>
    <property type="project" value="UniProtKB-UniRule"/>
</dbReference>
<evidence type="ECO:0000256" key="5">
    <source>
        <dbReference type="RuleBase" id="RU363019"/>
    </source>
</evidence>
<comment type="catalytic activity">
    <reaction evidence="1 5">
        <text>[protein]-peptidylproline (omega=180) = [protein]-peptidylproline (omega=0)</text>
        <dbReference type="Rhea" id="RHEA:16237"/>
        <dbReference type="Rhea" id="RHEA-COMP:10747"/>
        <dbReference type="Rhea" id="RHEA-COMP:10748"/>
        <dbReference type="ChEBI" id="CHEBI:83833"/>
        <dbReference type="ChEBI" id="CHEBI:83834"/>
        <dbReference type="EC" id="5.2.1.8"/>
    </reaction>
</comment>
<dbReference type="GO" id="GO:0006457">
    <property type="term" value="P:protein folding"/>
    <property type="evidence" value="ECO:0007669"/>
    <property type="project" value="TreeGrafter"/>
</dbReference>
<gene>
    <name evidence="7" type="ORF">PCOL08062_LOCUS3696</name>
</gene>
<dbReference type="PANTHER" id="PTHR11071">
    <property type="entry name" value="PEPTIDYL-PROLYL CIS-TRANS ISOMERASE"/>
    <property type="match status" value="1"/>
</dbReference>
<dbReference type="InterPro" id="IPR002130">
    <property type="entry name" value="Cyclophilin-type_PPIase_dom"/>
</dbReference>
<comment type="similarity">
    <text evidence="2 5">Belongs to the cyclophilin-type PPIase family.</text>
</comment>
<evidence type="ECO:0000313" key="7">
    <source>
        <dbReference type="EMBL" id="CAD8234672.1"/>
    </source>
</evidence>
<name>A0A7R9TH34_9VIRI</name>
<dbReference type="Gene3D" id="2.40.100.10">
    <property type="entry name" value="Cyclophilin-like"/>
    <property type="match status" value="1"/>
</dbReference>
<comment type="function">
    <text evidence="5">PPIases accelerate the folding of proteins. It catalyzes the cis-trans isomerization of proline imidic peptide bonds in oligopeptides.</text>
</comment>
<evidence type="ECO:0000256" key="3">
    <source>
        <dbReference type="ARBA" id="ARBA00023110"/>
    </source>
</evidence>
<organism evidence="7">
    <name type="scientific">Prasinoderma coloniale</name>
    <dbReference type="NCBI Taxonomy" id="156133"/>
    <lineage>
        <taxon>Eukaryota</taxon>
        <taxon>Viridiplantae</taxon>
        <taxon>Prasinodermophyta</taxon>
        <taxon>Prasinodermophyceae</taxon>
        <taxon>Prasinodermales</taxon>
        <taxon>Prasinodermaceae</taxon>
        <taxon>Prasinoderma</taxon>
    </lineage>
</organism>
<dbReference type="FunFam" id="2.40.100.10:FF:000025">
    <property type="entry name" value="Peptidyl-prolyl cis-trans isomerase CYP19-2"/>
    <property type="match status" value="1"/>
</dbReference>
<dbReference type="EMBL" id="HBDZ01004835">
    <property type="protein sequence ID" value="CAD8234672.1"/>
    <property type="molecule type" value="Transcribed_RNA"/>
</dbReference>
<dbReference type="SUPFAM" id="SSF50891">
    <property type="entry name" value="Cyclophilin-like"/>
    <property type="match status" value="1"/>
</dbReference>
<evidence type="ECO:0000256" key="2">
    <source>
        <dbReference type="ARBA" id="ARBA00007365"/>
    </source>
</evidence>
<dbReference type="GO" id="GO:0016018">
    <property type="term" value="F:cyclosporin A binding"/>
    <property type="evidence" value="ECO:0007669"/>
    <property type="project" value="TreeGrafter"/>
</dbReference>
<dbReference type="AlphaFoldDB" id="A0A7R9TH34"/>
<feature type="domain" description="PPIase cyclophilin-type" evidence="6">
    <location>
        <begin position="80"/>
        <end position="237"/>
    </location>
</feature>
<sequence>MPSAWIELCMGDAATHAEAAAAYERLAEYVAASHAALGLPSADLGELDEEQLALAAEMYESDPAATVKGACSMVKPEPLALGRLVVSLDDKAAPKACANFLALCEGGSKGKASGKQLHYKGVPCHRIVKGFVCQGGDVVNGDGSGGDSIYGKKFNDEKPAMKKKHDRAGLVGCANSGKNTNSSGFYVTLAPSPQCDGKHVVFGEVTEGLDVLERIDAEAASESGEPRVPVFIGDCGVISAK</sequence>
<accession>A0A7R9TH34</accession>
<keyword evidence="3 5" id="KW-0697">Rotamase</keyword>
<dbReference type="InterPro" id="IPR029000">
    <property type="entry name" value="Cyclophilin-like_dom_sf"/>
</dbReference>
<dbReference type="PRINTS" id="PR00153">
    <property type="entry name" value="CSAPPISMRASE"/>
</dbReference>
<proteinExistence type="inferred from homology"/>
<dbReference type="EC" id="5.2.1.8" evidence="5"/>
<evidence type="ECO:0000256" key="4">
    <source>
        <dbReference type="ARBA" id="ARBA00023235"/>
    </source>
</evidence>